<dbReference type="AlphaFoldDB" id="A0A0F0KUN5"/>
<dbReference type="SUPFAM" id="SSF55729">
    <property type="entry name" value="Acyl-CoA N-acyltransferases (Nat)"/>
    <property type="match status" value="1"/>
</dbReference>
<protein>
    <recommendedName>
        <fullName evidence="2">N-acetyltransferase domain-containing protein</fullName>
    </recommendedName>
</protein>
<feature type="domain" description="N-acetyltransferase" evidence="2">
    <location>
        <begin position="5"/>
        <end position="181"/>
    </location>
</feature>
<dbReference type="InterPro" id="IPR000182">
    <property type="entry name" value="GNAT_dom"/>
</dbReference>
<keyword evidence="4" id="KW-1185">Reference proteome</keyword>
<dbReference type="Pfam" id="PF00583">
    <property type="entry name" value="Acetyltransf_1"/>
    <property type="match status" value="1"/>
</dbReference>
<feature type="region of interest" description="Disordered" evidence="1">
    <location>
        <begin position="147"/>
        <end position="173"/>
    </location>
</feature>
<evidence type="ECO:0000259" key="2">
    <source>
        <dbReference type="PROSITE" id="PS51186"/>
    </source>
</evidence>
<dbReference type="PATRIC" id="fig|582680.7.peg.1756"/>
<evidence type="ECO:0000313" key="3">
    <source>
        <dbReference type="EMBL" id="KJL24632.1"/>
    </source>
</evidence>
<accession>A0A0F0KUN5</accession>
<dbReference type="PROSITE" id="PS51186">
    <property type="entry name" value="GNAT"/>
    <property type="match status" value="1"/>
</dbReference>
<dbReference type="InterPro" id="IPR016181">
    <property type="entry name" value="Acyl_CoA_acyltransferase"/>
</dbReference>
<organism evidence="3 4">
    <name type="scientific">Microbacterium azadirachtae</name>
    <dbReference type="NCBI Taxonomy" id="582680"/>
    <lineage>
        <taxon>Bacteria</taxon>
        <taxon>Bacillati</taxon>
        <taxon>Actinomycetota</taxon>
        <taxon>Actinomycetes</taxon>
        <taxon>Micrococcales</taxon>
        <taxon>Microbacteriaceae</taxon>
        <taxon>Microbacterium</taxon>
    </lineage>
</organism>
<comment type="caution">
    <text evidence="3">The sequence shown here is derived from an EMBL/GenBank/DDBJ whole genome shotgun (WGS) entry which is preliminary data.</text>
</comment>
<sequence>MSTSLELVPAARGDLAALVPRIQAAFAIAVVESSGETLRGPIPSDSEVWESFDDPDSHVLHVVAEGRRIGGAVVGIRPETQHNSLDLFFIDPEFHDRRYGRRAWQAIEERYPLTQVWETMTPHFETRNIHFYVNVCGFRIVEFYHPGHPDPHEPPPSSAPGPEGSGRSDDDLMFRFEKTLRPNG</sequence>
<reference evidence="3 4" key="1">
    <citation type="submission" date="2015-02" db="EMBL/GenBank/DDBJ databases">
        <title>Draft genome sequences of ten Microbacterium spp. with emphasis on heavy metal contaminated environments.</title>
        <authorList>
            <person name="Corretto E."/>
        </authorList>
    </citation>
    <scope>NUCLEOTIDE SEQUENCE [LARGE SCALE GENOMIC DNA]</scope>
    <source>
        <strain evidence="3 4">DSM 23848</strain>
    </source>
</reference>
<dbReference type="Gene3D" id="3.40.630.30">
    <property type="match status" value="1"/>
</dbReference>
<dbReference type="OrthoDB" id="9786032at2"/>
<gene>
    <name evidence="3" type="ORF">RL72_01714</name>
</gene>
<dbReference type="RefSeq" id="WP_045250409.1">
    <property type="nucleotide sequence ID" value="NZ_CP099706.1"/>
</dbReference>
<evidence type="ECO:0000313" key="4">
    <source>
        <dbReference type="Proteomes" id="UP000033448"/>
    </source>
</evidence>
<dbReference type="EMBL" id="JYIT01000073">
    <property type="protein sequence ID" value="KJL24632.1"/>
    <property type="molecule type" value="Genomic_DNA"/>
</dbReference>
<dbReference type="Proteomes" id="UP000033448">
    <property type="component" value="Unassembled WGS sequence"/>
</dbReference>
<dbReference type="GO" id="GO:0016747">
    <property type="term" value="F:acyltransferase activity, transferring groups other than amino-acyl groups"/>
    <property type="evidence" value="ECO:0007669"/>
    <property type="project" value="InterPro"/>
</dbReference>
<evidence type="ECO:0000256" key="1">
    <source>
        <dbReference type="SAM" id="MobiDB-lite"/>
    </source>
</evidence>
<dbReference type="CDD" id="cd04301">
    <property type="entry name" value="NAT_SF"/>
    <property type="match status" value="1"/>
</dbReference>
<name>A0A0F0KUN5_9MICO</name>
<proteinExistence type="predicted"/>